<feature type="compositionally biased region" description="Low complexity" evidence="1">
    <location>
        <begin position="189"/>
        <end position="198"/>
    </location>
</feature>
<sequence length="244" mass="26480">MKIAGVVLLAVMAGGCTSVRLEQRDGCWVRQTSRWPKQLKEEIGPCEREKPTWSEDRLTRLAQECMVQADYRWKNRALAAWNQGQPLPEPESEAKVLQFCMNEAAHSVVTENETLKKRLNEVSADRDVLRASEEKDREHLHSSHDRLTDALGEAAKKPPGAAVATSISTSDGTATTLSDSDTSVALPNGAAPGSSPAPRMGVPAPEPMRGRAPKIPVTVEPTPDKCEGTATVSTPFQPSSDSRK</sequence>
<feature type="region of interest" description="Disordered" evidence="1">
    <location>
        <begin position="124"/>
        <end position="244"/>
    </location>
</feature>
<evidence type="ECO:0000313" key="3">
    <source>
        <dbReference type="Proteomes" id="UP001611383"/>
    </source>
</evidence>
<name>A0ABY9WVX6_9BACT</name>
<dbReference type="PROSITE" id="PS51257">
    <property type="entry name" value="PROKAR_LIPOPROTEIN"/>
    <property type="match status" value="1"/>
</dbReference>
<protein>
    <recommendedName>
        <fullName evidence="4">Lipoprotein</fullName>
    </recommendedName>
</protein>
<evidence type="ECO:0000256" key="1">
    <source>
        <dbReference type="SAM" id="MobiDB-lite"/>
    </source>
</evidence>
<dbReference type="Proteomes" id="UP001611383">
    <property type="component" value="Chromosome"/>
</dbReference>
<organism evidence="2 3">
    <name type="scientific">Archangium minus</name>
    <dbReference type="NCBI Taxonomy" id="83450"/>
    <lineage>
        <taxon>Bacteria</taxon>
        <taxon>Pseudomonadati</taxon>
        <taxon>Myxococcota</taxon>
        <taxon>Myxococcia</taxon>
        <taxon>Myxococcales</taxon>
        <taxon>Cystobacterineae</taxon>
        <taxon>Archangiaceae</taxon>
        <taxon>Archangium</taxon>
    </lineage>
</organism>
<feature type="compositionally biased region" description="Polar residues" evidence="1">
    <location>
        <begin position="165"/>
        <end position="185"/>
    </location>
</feature>
<dbReference type="EMBL" id="CP043494">
    <property type="protein sequence ID" value="WNG46611.1"/>
    <property type="molecule type" value="Genomic_DNA"/>
</dbReference>
<evidence type="ECO:0008006" key="4">
    <source>
        <dbReference type="Google" id="ProtNLM"/>
    </source>
</evidence>
<evidence type="ECO:0000313" key="2">
    <source>
        <dbReference type="EMBL" id="WNG46611.1"/>
    </source>
</evidence>
<proteinExistence type="predicted"/>
<gene>
    <name evidence="2" type="ORF">F0U60_22715</name>
</gene>
<feature type="compositionally biased region" description="Polar residues" evidence="1">
    <location>
        <begin position="230"/>
        <end position="244"/>
    </location>
</feature>
<reference evidence="2 3" key="1">
    <citation type="submission" date="2019-08" db="EMBL/GenBank/DDBJ databases">
        <title>Archangium and Cystobacter genomes.</title>
        <authorList>
            <person name="Chen I.-C.K."/>
            <person name="Wielgoss S."/>
        </authorList>
    </citation>
    <scope>NUCLEOTIDE SEQUENCE [LARGE SCALE GENOMIC DNA]</scope>
    <source>
        <strain evidence="2 3">Cbm 6</strain>
    </source>
</reference>
<keyword evidence="3" id="KW-1185">Reference proteome</keyword>
<accession>A0ABY9WVX6</accession>
<dbReference type="RefSeq" id="WP_395823177.1">
    <property type="nucleotide sequence ID" value="NZ_CP043494.1"/>
</dbReference>
<feature type="compositionally biased region" description="Basic and acidic residues" evidence="1">
    <location>
        <begin position="124"/>
        <end position="148"/>
    </location>
</feature>